<dbReference type="CDD" id="cd07436">
    <property type="entry name" value="PHP_PolX"/>
    <property type="match status" value="1"/>
</dbReference>
<comment type="caution">
    <text evidence="12">The sequence shown here is derived from an EMBL/GenBank/DDBJ whole genome shotgun (WGS) entry which is preliminary data.</text>
</comment>
<feature type="domain" description="Polymerase/histidinol phosphatase N-terminal" evidence="10">
    <location>
        <begin position="338"/>
        <end position="417"/>
    </location>
</feature>
<dbReference type="PANTHER" id="PTHR36928:SF1">
    <property type="entry name" value="PHOSPHATASE YCDX-RELATED"/>
    <property type="match status" value="1"/>
</dbReference>
<keyword evidence="7" id="KW-0239">DNA-directed DNA polymerase</keyword>
<feature type="domain" description="Helix-hairpin-helix DNA-binding motif class 1" evidence="9">
    <location>
        <begin position="50"/>
        <end position="69"/>
    </location>
</feature>
<dbReference type="GO" id="GO:0004527">
    <property type="term" value="F:exonuclease activity"/>
    <property type="evidence" value="ECO:0007669"/>
    <property type="project" value="UniProtKB-KW"/>
</dbReference>
<dbReference type="SMART" id="SM00481">
    <property type="entry name" value="POLIIIAc"/>
    <property type="match status" value="1"/>
</dbReference>
<reference evidence="13" key="1">
    <citation type="submission" date="2023-11" db="EMBL/GenBank/DDBJ databases">
        <title>Genome Sequence of Bacillus pseudomycoides stain BUPM19.</title>
        <authorList>
            <person name="Farhat A."/>
        </authorList>
    </citation>
    <scope>NUCLEOTIDE SEQUENCE [LARGE SCALE GENOMIC DNA]</scope>
    <source>
        <strain evidence="13">BUPM19</strain>
    </source>
</reference>
<dbReference type="InterPro" id="IPR043519">
    <property type="entry name" value="NT_sf"/>
</dbReference>
<proteinExistence type="predicted"/>
<dbReference type="SUPFAM" id="SSF47802">
    <property type="entry name" value="DNA polymerase beta, N-terminal domain-like"/>
    <property type="match status" value="1"/>
</dbReference>
<dbReference type="Gene3D" id="1.10.150.20">
    <property type="entry name" value="5' to 3' exonuclease, C-terminal subdomain"/>
    <property type="match status" value="1"/>
</dbReference>
<dbReference type="PANTHER" id="PTHR36928">
    <property type="entry name" value="PHOSPHATASE YCDX-RELATED"/>
    <property type="match status" value="1"/>
</dbReference>
<dbReference type="Proteomes" id="UP001291930">
    <property type="component" value="Unassembled WGS sequence"/>
</dbReference>
<protein>
    <recommendedName>
        <fullName evidence="2">DNA-directed DNA polymerase</fullName>
        <ecNumber evidence="2">2.7.7.7</ecNumber>
    </recommendedName>
</protein>
<name>A0ABU5JRQ6_9BACI</name>
<dbReference type="NCBIfam" id="NF006375">
    <property type="entry name" value="PRK08609.1"/>
    <property type="match status" value="1"/>
</dbReference>
<dbReference type="Pfam" id="PF14791">
    <property type="entry name" value="DNA_pol_B_thumb"/>
    <property type="match status" value="1"/>
</dbReference>
<keyword evidence="6" id="KW-0235">DNA replication</keyword>
<evidence type="ECO:0000256" key="8">
    <source>
        <dbReference type="ARBA" id="ARBA00049244"/>
    </source>
</evidence>
<dbReference type="SUPFAM" id="SSF89550">
    <property type="entry name" value="PHP domain-like"/>
    <property type="match status" value="1"/>
</dbReference>
<evidence type="ECO:0000313" key="12">
    <source>
        <dbReference type="EMBL" id="MDZ5605861.1"/>
    </source>
</evidence>
<evidence type="ECO:0000256" key="7">
    <source>
        <dbReference type="ARBA" id="ARBA00022932"/>
    </source>
</evidence>
<evidence type="ECO:0000259" key="9">
    <source>
        <dbReference type="SMART" id="SM00278"/>
    </source>
</evidence>
<dbReference type="Gene3D" id="3.20.20.140">
    <property type="entry name" value="Metal-dependent hydrolases"/>
    <property type="match status" value="1"/>
</dbReference>
<sequence length="572" mass="64542">MKVNKKQVIKLLETIGLFMELKGENPFKISAFRKAAAALESDDRSLSEIEDFTKIPGIGKGTAAVIQEYIEGGTSEVLEELEKEVPSSLLPLLKLPGLGGKKVAKLYKELGVIDMETLQKACEENKVQALAGFGKKTEEKILEAIAQVGSRPERLPIAMVLPIAGEIEKKLSNIRGISRFSRAGSLRRVRETVKDLDFIIATTEPAVVREHLLQFDNMIEVIASGDTKVSVRLQYEYDISIDFRLVKPEEFITTLHHFTGSKDHNVRMRQIAKDKGEKISEYGVENLETGEVKTFETEEAFFAHFGLPFIPPEVREDGKEIELIKEYPNLIQFSDIQGDLHMHTTWSDGAFSIEEMVQACRARGYTFMAITDHSQYLKVANGLTKERLREQGKEIERINEKYPDITILRGIEMDILPDAMLDFDDEVLAELDYVIGAIHSSFSQDRETIMKRLRAAIENKHVTMIAHPTGRLLGRREGYDVDTDLLIELAKETDTVLELNANPNRLDLSAKLLKQAQDAGVKVAINTDAHTLEMLEDMETGVAAARKGWIQKDTVINTWNIERLLDYIKRNK</sequence>
<organism evidence="12 13">
    <name type="scientific">Bacillus bingmayongensis</name>
    <dbReference type="NCBI Taxonomy" id="1150157"/>
    <lineage>
        <taxon>Bacteria</taxon>
        <taxon>Bacillati</taxon>
        <taxon>Bacillota</taxon>
        <taxon>Bacilli</taxon>
        <taxon>Bacillales</taxon>
        <taxon>Bacillaceae</taxon>
        <taxon>Bacillus</taxon>
    </lineage>
</organism>
<keyword evidence="12" id="KW-0269">Exonuclease</keyword>
<evidence type="ECO:0000259" key="11">
    <source>
        <dbReference type="SMART" id="SM00483"/>
    </source>
</evidence>
<comment type="catalytic activity">
    <reaction evidence="8">
        <text>DNA(n) + a 2'-deoxyribonucleoside 5'-triphosphate = DNA(n+1) + diphosphate</text>
        <dbReference type="Rhea" id="RHEA:22508"/>
        <dbReference type="Rhea" id="RHEA-COMP:17339"/>
        <dbReference type="Rhea" id="RHEA-COMP:17340"/>
        <dbReference type="ChEBI" id="CHEBI:33019"/>
        <dbReference type="ChEBI" id="CHEBI:61560"/>
        <dbReference type="ChEBI" id="CHEBI:173112"/>
        <dbReference type="EC" id="2.7.7.7"/>
    </reaction>
</comment>
<evidence type="ECO:0000259" key="10">
    <source>
        <dbReference type="SMART" id="SM00481"/>
    </source>
</evidence>
<dbReference type="Pfam" id="PF02811">
    <property type="entry name" value="PHP"/>
    <property type="match status" value="1"/>
</dbReference>
<keyword evidence="12" id="KW-0378">Hydrolase</keyword>
<keyword evidence="13" id="KW-1185">Reference proteome</keyword>
<evidence type="ECO:0000256" key="1">
    <source>
        <dbReference type="ARBA" id="ARBA00001946"/>
    </source>
</evidence>
<keyword evidence="12" id="KW-0540">Nuclease</keyword>
<evidence type="ECO:0000256" key="6">
    <source>
        <dbReference type="ARBA" id="ARBA00022705"/>
    </source>
</evidence>
<feature type="domain" description="Helix-hairpin-helix DNA-binding motif class 1" evidence="9">
    <location>
        <begin position="90"/>
        <end position="109"/>
    </location>
</feature>
<dbReference type="Pfam" id="PF14520">
    <property type="entry name" value="HHH_5"/>
    <property type="match status" value="1"/>
</dbReference>
<dbReference type="InterPro" id="IPR050243">
    <property type="entry name" value="PHP_phosphatase"/>
</dbReference>
<dbReference type="CDD" id="cd00141">
    <property type="entry name" value="NT_POLXc"/>
    <property type="match status" value="1"/>
</dbReference>
<accession>A0ABU5JRQ6</accession>
<dbReference type="InterPro" id="IPR004013">
    <property type="entry name" value="PHP_dom"/>
</dbReference>
<dbReference type="InterPro" id="IPR002054">
    <property type="entry name" value="DNA-dir_DNA_pol_X"/>
</dbReference>
<dbReference type="EC" id="2.7.7.7" evidence="2"/>
<dbReference type="InterPro" id="IPR027421">
    <property type="entry name" value="DNA_pol_lamdba_lyase_dom_sf"/>
</dbReference>
<dbReference type="InterPro" id="IPR003583">
    <property type="entry name" value="Hlx-hairpin-Hlx_DNA-bd_motif"/>
</dbReference>
<evidence type="ECO:0000256" key="3">
    <source>
        <dbReference type="ARBA" id="ARBA00022634"/>
    </source>
</evidence>
<feature type="domain" description="Helix-hairpin-helix DNA-binding motif class 1" evidence="9">
    <location>
        <begin position="125"/>
        <end position="144"/>
    </location>
</feature>
<comment type="cofactor">
    <cofactor evidence="1">
        <name>Mg(2+)</name>
        <dbReference type="ChEBI" id="CHEBI:18420"/>
    </cofactor>
</comment>
<evidence type="ECO:0000256" key="5">
    <source>
        <dbReference type="ARBA" id="ARBA00022695"/>
    </source>
</evidence>
<dbReference type="Gene3D" id="3.30.460.10">
    <property type="entry name" value="Beta Polymerase, domain 2"/>
    <property type="match status" value="1"/>
</dbReference>
<keyword evidence="4" id="KW-0808">Transferase</keyword>
<dbReference type="SMART" id="SM00278">
    <property type="entry name" value="HhH1"/>
    <property type="match status" value="3"/>
</dbReference>
<dbReference type="InterPro" id="IPR016195">
    <property type="entry name" value="Pol/histidinol_Pase-like"/>
</dbReference>
<evidence type="ECO:0000256" key="2">
    <source>
        <dbReference type="ARBA" id="ARBA00012417"/>
    </source>
</evidence>
<dbReference type="SMART" id="SM00483">
    <property type="entry name" value="POLXc"/>
    <property type="match status" value="1"/>
</dbReference>
<keyword evidence="5" id="KW-0548">Nucleotidyltransferase</keyword>
<dbReference type="EMBL" id="JAXOVW010000002">
    <property type="protein sequence ID" value="MDZ5605861.1"/>
    <property type="molecule type" value="Genomic_DNA"/>
</dbReference>
<dbReference type="InterPro" id="IPR010996">
    <property type="entry name" value="HHH_MUS81"/>
</dbReference>
<dbReference type="PIRSF" id="PIRSF005047">
    <property type="entry name" value="UCP005047_YshC"/>
    <property type="match status" value="1"/>
</dbReference>
<dbReference type="InterPro" id="IPR037160">
    <property type="entry name" value="DNA_Pol_thumb_sf"/>
</dbReference>
<evidence type="ECO:0000313" key="13">
    <source>
        <dbReference type="Proteomes" id="UP001291930"/>
    </source>
</evidence>
<dbReference type="InterPro" id="IPR047967">
    <property type="entry name" value="PolX_PHP"/>
</dbReference>
<dbReference type="InterPro" id="IPR022311">
    <property type="entry name" value="PolX-like"/>
</dbReference>
<dbReference type="Gene3D" id="3.30.210.10">
    <property type="entry name" value="DNA polymerase, thumb domain"/>
    <property type="match status" value="1"/>
</dbReference>
<feature type="domain" description="DNA-directed DNA polymerase X" evidence="11">
    <location>
        <begin position="2"/>
        <end position="316"/>
    </location>
</feature>
<dbReference type="InterPro" id="IPR029398">
    <property type="entry name" value="PolB_thumb"/>
</dbReference>
<dbReference type="InterPro" id="IPR003141">
    <property type="entry name" value="Pol/His_phosphatase_N"/>
</dbReference>
<dbReference type="Pfam" id="PF14716">
    <property type="entry name" value="HHH_8"/>
    <property type="match status" value="1"/>
</dbReference>
<evidence type="ECO:0000256" key="4">
    <source>
        <dbReference type="ARBA" id="ARBA00022679"/>
    </source>
</evidence>
<dbReference type="RefSeq" id="WP_374216577.1">
    <property type="nucleotide sequence ID" value="NZ_JAXOVW010000002.1"/>
</dbReference>
<keyword evidence="3" id="KW-0237">DNA synthesis</keyword>
<gene>
    <name evidence="12" type="primary">polX</name>
    <name evidence="12" type="ORF">U2I54_01710</name>
</gene>
<dbReference type="SUPFAM" id="SSF81301">
    <property type="entry name" value="Nucleotidyltransferase"/>
    <property type="match status" value="1"/>
</dbReference>
<dbReference type="Gene3D" id="1.10.150.110">
    <property type="entry name" value="DNA polymerase beta, N-terminal domain-like"/>
    <property type="match status" value="1"/>
</dbReference>